<feature type="transmembrane region" description="Helical" evidence="1">
    <location>
        <begin position="38"/>
        <end position="56"/>
    </location>
</feature>
<dbReference type="AlphaFoldDB" id="A0A037ZJW6"/>
<dbReference type="InterPro" id="IPR002656">
    <property type="entry name" value="Acyl_transf_3_dom"/>
</dbReference>
<dbReference type="Proteomes" id="UP000026249">
    <property type="component" value="Unassembled WGS sequence"/>
</dbReference>
<dbReference type="RefSeq" id="WP_035260364.1">
    <property type="nucleotide sequence ID" value="NZ_JFKE01000005.1"/>
</dbReference>
<dbReference type="InterPro" id="IPR050879">
    <property type="entry name" value="Acyltransferase_3"/>
</dbReference>
<comment type="caution">
    <text evidence="3">The sequence shown here is derived from an EMBL/GenBank/DDBJ whole genome shotgun (WGS) entry which is preliminary data.</text>
</comment>
<proteinExistence type="predicted"/>
<dbReference type="STRING" id="1454373.ACMU_15380"/>
<keyword evidence="4" id="KW-1185">Reference proteome</keyword>
<feature type="transmembrane region" description="Helical" evidence="1">
    <location>
        <begin position="130"/>
        <end position="148"/>
    </location>
</feature>
<evidence type="ECO:0000313" key="3">
    <source>
        <dbReference type="EMBL" id="KAJ55136.1"/>
    </source>
</evidence>
<feature type="domain" description="Acyltransferase 3" evidence="2">
    <location>
        <begin position="5"/>
        <end position="335"/>
    </location>
</feature>
<keyword evidence="1" id="KW-0812">Transmembrane</keyword>
<feature type="transmembrane region" description="Helical" evidence="1">
    <location>
        <begin position="155"/>
        <end position="172"/>
    </location>
</feature>
<dbReference type="Pfam" id="PF01757">
    <property type="entry name" value="Acyl_transf_3"/>
    <property type="match status" value="1"/>
</dbReference>
<keyword evidence="1" id="KW-1133">Transmembrane helix</keyword>
<feature type="transmembrane region" description="Helical" evidence="1">
    <location>
        <begin position="76"/>
        <end position="93"/>
    </location>
</feature>
<organism evidence="3 4">
    <name type="scientific">Actibacterium mucosum KCTC 23349</name>
    <dbReference type="NCBI Taxonomy" id="1454373"/>
    <lineage>
        <taxon>Bacteria</taxon>
        <taxon>Pseudomonadati</taxon>
        <taxon>Pseudomonadota</taxon>
        <taxon>Alphaproteobacteria</taxon>
        <taxon>Rhodobacterales</taxon>
        <taxon>Roseobacteraceae</taxon>
        <taxon>Actibacterium</taxon>
    </lineage>
</organism>
<feature type="transmembrane region" description="Helical" evidence="1">
    <location>
        <begin position="215"/>
        <end position="235"/>
    </location>
</feature>
<name>A0A037ZJW6_9RHOB</name>
<sequence>MKRGSLEALRGIAALGIALYHSVFLAAPRGNLLLNAEFFVDFFFVLSGFVMALAYAQKVAQGLSFPVFAFLRLARLLPLHVFVMGLWAAWAIIAPGPFAEQTHTIGRFFLNLSLLNAVGLMPVLSWNYQAWSIGAELVAYSVFWIVYARFGRHMNWAWALAVSALAYGIVLANGDTILRTHDLGAVRCVGGFFLGVAVYYLAAKIPSPRALGTRAEALAVLATIGALSMAPGPVVFELVTILALAGVVFVFSSSTGEIARFLNTPVMLFLGRVSYSVYMLHTLFFEIMFHHLWSGPVVLQYGADGSGRYFFATPLAPLVNTAVLAGVVGCAYVTWRWIEEPARKWSKRVVARRVAPSALMATA</sequence>
<gene>
    <name evidence="3" type="ORF">ACMU_15380</name>
</gene>
<protein>
    <recommendedName>
        <fullName evidence="2">Acyltransferase 3 domain-containing protein</fullName>
    </recommendedName>
</protein>
<dbReference type="OrthoDB" id="9796461at2"/>
<keyword evidence="1" id="KW-0472">Membrane</keyword>
<feature type="transmembrane region" description="Helical" evidence="1">
    <location>
        <begin position="314"/>
        <end position="338"/>
    </location>
</feature>
<accession>A0A037ZJW6</accession>
<reference evidence="3 4" key="1">
    <citation type="submission" date="2014-03" db="EMBL/GenBank/DDBJ databases">
        <title>Draft Genome Sequence of Actibacterium mucosum KCTC 23349, a Marine Alphaproteobacterium with Complex Ionic Requirements Isolated from Mediterranean Seawater at Malvarrosa Beach, Valencia, Spain.</title>
        <authorList>
            <person name="Arahal D.R."/>
            <person name="Shao Z."/>
            <person name="Lai Q."/>
            <person name="Pujalte M.J."/>
        </authorList>
    </citation>
    <scope>NUCLEOTIDE SEQUENCE [LARGE SCALE GENOMIC DNA]</scope>
    <source>
        <strain evidence="3 4">KCTC 23349</strain>
    </source>
</reference>
<dbReference type="EMBL" id="JFKE01000005">
    <property type="protein sequence ID" value="KAJ55136.1"/>
    <property type="molecule type" value="Genomic_DNA"/>
</dbReference>
<evidence type="ECO:0000259" key="2">
    <source>
        <dbReference type="Pfam" id="PF01757"/>
    </source>
</evidence>
<evidence type="ECO:0000256" key="1">
    <source>
        <dbReference type="SAM" id="Phobius"/>
    </source>
</evidence>
<feature type="transmembrane region" description="Helical" evidence="1">
    <location>
        <begin position="6"/>
        <end position="26"/>
    </location>
</feature>
<evidence type="ECO:0000313" key="4">
    <source>
        <dbReference type="Proteomes" id="UP000026249"/>
    </source>
</evidence>
<feature type="transmembrane region" description="Helical" evidence="1">
    <location>
        <begin position="275"/>
        <end position="294"/>
    </location>
</feature>
<dbReference type="PANTHER" id="PTHR23028">
    <property type="entry name" value="ACETYLTRANSFERASE"/>
    <property type="match status" value="1"/>
</dbReference>
<dbReference type="GO" id="GO:0016747">
    <property type="term" value="F:acyltransferase activity, transferring groups other than amino-acyl groups"/>
    <property type="evidence" value="ECO:0007669"/>
    <property type="project" value="InterPro"/>
</dbReference>
<feature type="transmembrane region" description="Helical" evidence="1">
    <location>
        <begin position="184"/>
        <end position="203"/>
    </location>
</feature>
<feature type="transmembrane region" description="Helical" evidence="1">
    <location>
        <begin position="105"/>
        <end position="124"/>
    </location>
</feature>
<feature type="transmembrane region" description="Helical" evidence="1">
    <location>
        <begin position="241"/>
        <end position="263"/>
    </location>
</feature>